<accession>A0A366X5Q3</accession>
<sequence length="61" mass="6581">MLGLDAQLVGLSSAHAAIAEISFKGFDDVMENHVETLSQLVSEHQIAIDRIAQARAKYGLT</sequence>
<dbReference type="RefSeq" id="WP_113822699.1">
    <property type="nucleotide sequence ID" value="NZ_QOCE01000015.1"/>
</dbReference>
<proteinExistence type="predicted"/>
<organism evidence="1 2">
    <name type="scientific">Phaeobacter gallaeciensis</name>
    <dbReference type="NCBI Taxonomy" id="60890"/>
    <lineage>
        <taxon>Bacteria</taxon>
        <taxon>Pseudomonadati</taxon>
        <taxon>Pseudomonadota</taxon>
        <taxon>Alphaproteobacteria</taxon>
        <taxon>Rhodobacterales</taxon>
        <taxon>Roseobacteraceae</taxon>
        <taxon>Phaeobacter</taxon>
    </lineage>
</organism>
<reference evidence="1 2" key="1">
    <citation type="submission" date="2018-07" db="EMBL/GenBank/DDBJ databases">
        <title>Modular assembly of carbohydrate-degrading microbial communities in the ocean.</title>
        <authorList>
            <person name="Enke T.N."/>
            <person name="Datta M.S."/>
            <person name="Schwartzman J.A."/>
            <person name="Cermak N."/>
            <person name="Schmitz D.A."/>
            <person name="Barrere J."/>
            <person name="Cordero O.X."/>
        </authorList>
    </citation>
    <scope>NUCLEOTIDE SEQUENCE [LARGE SCALE GENOMIC DNA]</scope>
    <source>
        <strain evidence="1 2">C3M10</strain>
    </source>
</reference>
<dbReference type="AlphaFoldDB" id="A0A366X5Q3"/>
<evidence type="ECO:0000313" key="1">
    <source>
        <dbReference type="EMBL" id="RBW58372.1"/>
    </source>
</evidence>
<dbReference type="EMBL" id="QOCE01000015">
    <property type="protein sequence ID" value="RBW58372.1"/>
    <property type="molecule type" value="Genomic_DNA"/>
</dbReference>
<dbReference type="Proteomes" id="UP000252706">
    <property type="component" value="Unassembled WGS sequence"/>
</dbReference>
<evidence type="ECO:0000313" key="2">
    <source>
        <dbReference type="Proteomes" id="UP000252706"/>
    </source>
</evidence>
<comment type="caution">
    <text evidence="1">The sequence shown here is derived from an EMBL/GenBank/DDBJ whole genome shotgun (WGS) entry which is preliminary data.</text>
</comment>
<protein>
    <submittedName>
        <fullName evidence="1">Uncharacterized protein</fullName>
    </submittedName>
</protein>
<name>A0A366X5Q3_9RHOB</name>
<gene>
    <name evidence="1" type="ORF">DS909_06740</name>
</gene>